<dbReference type="KEGG" id="cans:GP473_07795"/>
<evidence type="ECO:0000256" key="9">
    <source>
        <dbReference type="SAM" id="Phobius"/>
    </source>
</evidence>
<feature type="transmembrane region" description="Helical" evidence="9">
    <location>
        <begin position="80"/>
        <end position="100"/>
    </location>
</feature>
<dbReference type="GO" id="GO:0033214">
    <property type="term" value="P:siderophore-iron import into cell"/>
    <property type="evidence" value="ECO:0007669"/>
    <property type="project" value="TreeGrafter"/>
</dbReference>
<dbReference type="InterPro" id="IPR037294">
    <property type="entry name" value="ABC_BtuC-like"/>
</dbReference>
<keyword evidence="11" id="KW-1185">Reference proteome</keyword>
<comment type="similarity">
    <text evidence="2">Belongs to the binding-protein-dependent transport system permease family. FecCD subfamily.</text>
</comment>
<feature type="transmembrane region" description="Helical" evidence="9">
    <location>
        <begin position="217"/>
        <end position="237"/>
    </location>
</feature>
<dbReference type="Proteomes" id="UP000515275">
    <property type="component" value="Chromosome"/>
</dbReference>
<comment type="subcellular location">
    <subcellularLocation>
        <location evidence="1">Cell membrane</location>
        <topology evidence="1">Multi-pass membrane protein</topology>
    </subcellularLocation>
</comment>
<feature type="transmembrane region" description="Helical" evidence="9">
    <location>
        <begin position="298"/>
        <end position="317"/>
    </location>
</feature>
<feature type="transmembrane region" description="Helical" evidence="9">
    <location>
        <begin position="167"/>
        <end position="189"/>
    </location>
</feature>
<evidence type="ECO:0000256" key="5">
    <source>
        <dbReference type="ARBA" id="ARBA00022692"/>
    </source>
</evidence>
<dbReference type="RefSeq" id="WP_186276815.1">
    <property type="nucleotide sequence ID" value="NZ_CP046883.1"/>
</dbReference>
<evidence type="ECO:0000313" key="11">
    <source>
        <dbReference type="Proteomes" id="UP000515275"/>
    </source>
</evidence>
<evidence type="ECO:0000256" key="2">
    <source>
        <dbReference type="ARBA" id="ARBA00007935"/>
    </source>
</evidence>
<dbReference type="GO" id="GO:0005886">
    <property type="term" value="C:plasma membrane"/>
    <property type="evidence" value="ECO:0007669"/>
    <property type="project" value="UniProtKB-SubCell"/>
</dbReference>
<evidence type="ECO:0000313" key="10">
    <source>
        <dbReference type="EMBL" id="QNH96575.1"/>
    </source>
</evidence>
<proteinExistence type="inferred from homology"/>
<feature type="compositionally biased region" description="Polar residues" evidence="8">
    <location>
        <begin position="1"/>
        <end position="28"/>
    </location>
</feature>
<dbReference type="GO" id="GO:0022857">
    <property type="term" value="F:transmembrane transporter activity"/>
    <property type="evidence" value="ECO:0007669"/>
    <property type="project" value="InterPro"/>
</dbReference>
<dbReference type="AlphaFoldDB" id="A0A7G7YQ05"/>
<dbReference type="PANTHER" id="PTHR30472:SF24">
    <property type="entry name" value="FERRIC ENTEROBACTIN TRANSPORT SYSTEM PERMEASE PROTEIN FEPG"/>
    <property type="match status" value="1"/>
</dbReference>
<sequence length="351" mass="35704">MAVGNNSAETKGNTSAETTDNNRLGNTENQDKLGRSHMLSQTRTLLITGVLFIGLVAVGAGSLFAGLHDAPTVVITQIRAPRLAMAVVGGAATGAAGVLLQEGMGNRLAVPEMLGVSSGAAAAICAVVVLGLPVPLVAHSAVALGGGLLAGLAVWWGARTARTAIEVLLVGAAVSSAAGALVLIFVGSAGETQLRALLRYLQGSLNELYWNDVTPTLIALVVGLPFLWFLVPGLELLRLSDDTVRTLGAHPERLRGVILLVAAVLVALSVGPAGPLSWVGFLGPMLARLLTPHAGIRAWLPLGSIAGALIAVAADWLARSAFAPVETPVGGWTGVVAALVVIGVLVTGRRL</sequence>
<dbReference type="Gene3D" id="1.10.3470.10">
    <property type="entry name" value="ABC transporter involved in vitamin B12 uptake, BtuC"/>
    <property type="match status" value="1"/>
</dbReference>
<feature type="transmembrane region" description="Helical" evidence="9">
    <location>
        <begin position="112"/>
        <end position="130"/>
    </location>
</feature>
<keyword evidence="3" id="KW-0813">Transport</keyword>
<dbReference type="Pfam" id="PF01032">
    <property type="entry name" value="FecCD"/>
    <property type="match status" value="1"/>
</dbReference>
<feature type="transmembrane region" description="Helical" evidence="9">
    <location>
        <begin position="45"/>
        <end position="68"/>
    </location>
</feature>
<organism evidence="10 11">
    <name type="scientific">Corynebacterium anserum</name>
    <dbReference type="NCBI Taxonomy" id="2684406"/>
    <lineage>
        <taxon>Bacteria</taxon>
        <taxon>Bacillati</taxon>
        <taxon>Actinomycetota</taxon>
        <taxon>Actinomycetes</taxon>
        <taxon>Mycobacteriales</taxon>
        <taxon>Corynebacteriaceae</taxon>
        <taxon>Corynebacterium</taxon>
    </lineage>
</organism>
<keyword evidence="5 9" id="KW-0812">Transmembrane</keyword>
<protein>
    <submittedName>
        <fullName evidence="10">Iron chelate uptake ABC transporter family permease subunit</fullName>
    </submittedName>
</protein>
<feature type="transmembrane region" description="Helical" evidence="9">
    <location>
        <begin position="329"/>
        <end position="348"/>
    </location>
</feature>
<dbReference type="InterPro" id="IPR000522">
    <property type="entry name" value="ABC_transptr_permease_BtuC"/>
</dbReference>
<gene>
    <name evidence="10" type="ORF">GP473_07795</name>
</gene>
<evidence type="ECO:0000256" key="1">
    <source>
        <dbReference type="ARBA" id="ARBA00004651"/>
    </source>
</evidence>
<accession>A0A7G7YQ05</accession>
<dbReference type="SUPFAM" id="SSF81345">
    <property type="entry name" value="ABC transporter involved in vitamin B12 uptake, BtuC"/>
    <property type="match status" value="1"/>
</dbReference>
<dbReference type="EMBL" id="CP046883">
    <property type="protein sequence ID" value="QNH96575.1"/>
    <property type="molecule type" value="Genomic_DNA"/>
</dbReference>
<feature type="transmembrane region" description="Helical" evidence="9">
    <location>
        <begin position="257"/>
        <end position="278"/>
    </location>
</feature>
<evidence type="ECO:0000256" key="3">
    <source>
        <dbReference type="ARBA" id="ARBA00022448"/>
    </source>
</evidence>
<keyword evidence="4" id="KW-1003">Cell membrane</keyword>
<evidence type="ECO:0000256" key="6">
    <source>
        <dbReference type="ARBA" id="ARBA00022989"/>
    </source>
</evidence>
<feature type="transmembrane region" description="Helical" evidence="9">
    <location>
        <begin position="136"/>
        <end position="155"/>
    </location>
</feature>
<evidence type="ECO:0000256" key="8">
    <source>
        <dbReference type="SAM" id="MobiDB-lite"/>
    </source>
</evidence>
<evidence type="ECO:0000256" key="4">
    <source>
        <dbReference type="ARBA" id="ARBA00022475"/>
    </source>
</evidence>
<feature type="region of interest" description="Disordered" evidence="8">
    <location>
        <begin position="1"/>
        <end position="32"/>
    </location>
</feature>
<keyword evidence="6 9" id="KW-1133">Transmembrane helix</keyword>
<keyword evidence="7 9" id="KW-0472">Membrane</keyword>
<reference evidence="10 11" key="1">
    <citation type="submission" date="2019-12" db="EMBL/GenBank/DDBJ databases">
        <title>Corynebacterium sp. nov., isolated from feces of the Anser Albifrons in China.</title>
        <authorList>
            <person name="Liu Q."/>
        </authorList>
    </citation>
    <scope>NUCLEOTIDE SEQUENCE [LARGE SCALE GENOMIC DNA]</scope>
    <source>
        <strain evidence="10 11">23H37-10</strain>
    </source>
</reference>
<dbReference type="PANTHER" id="PTHR30472">
    <property type="entry name" value="FERRIC ENTEROBACTIN TRANSPORT SYSTEM PERMEASE PROTEIN"/>
    <property type="match status" value="1"/>
</dbReference>
<evidence type="ECO:0000256" key="7">
    <source>
        <dbReference type="ARBA" id="ARBA00023136"/>
    </source>
</evidence>
<name>A0A7G7YQ05_9CORY</name>